<name>A0A540K398_MALBA</name>
<evidence type="ECO:0000313" key="2">
    <source>
        <dbReference type="Proteomes" id="UP000315295"/>
    </source>
</evidence>
<dbReference type="Proteomes" id="UP000315295">
    <property type="component" value="Unassembled WGS sequence"/>
</dbReference>
<keyword evidence="2" id="KW-1185">Reference proteome</keyword>
<comment type="caution">
    <text evidence="1">The sequence shown here is derived from an EMBL/GenBank/DDBJ whole genome shotgun (WGS) entry which is preliminary data.</text>
</comment>
<evidence type="ECO:0000313" key="1">
    <source>
        <dbReference type="EMBL" id="TQD68721.1"/>
    </source>
</evidence>
<organism evidence="1 2">
    <name type="scientific">Malus baccata</name>
    <name type="common">Siberian crab apple</name>
    <name type="synonym">Pyrus baccata</name>
    <dbReference type="NCBI Taxonomy" id="106549"/>
    <lineage>
        <taxon>Eukaryota</taxon>
        <taxon>Viridiplantae</taxon>
        <taxon>Streptophyta</taxon>
        <taxon>Embryophyta</taxon>
        <taxon>Tracheophyta</taxon>
        <taxon>Spermatophyta</taxon>
        <taxon>Magnoliopsida</taxon>
        <taxon>eudicotyledons</taxon>
        <taxon>Gunneridae</taxon>
        <taxon>Pentapetalae</taxon>
        <taxon>rosids</taxon>
        <taxon>fabids</taxon>
        <taxon>Rosales</taxon>
        <taxon>Rosaceae</taxon>
        <taxon>Amygdaloideae</taxon>
        <taxon>Maleae</taxon>
        <taxon>Malus</taxon>
    </lineage>
</organism>
<gene>
    <name evidence="1" type="ORF">C1H46_045746</name>
</gene>
<accession>A0A540K398</accession>
<reference evidence="1 2" key="1">
    <citation type="journal article" date="2019" name="G3 (Bethesda)">
        <title>Sequencing of a Wild Apple (Malus baccata) Genome Unravels the Differences Between Cultivated and Wild Apple Species Regarding Disease Resistance and Cold Tolerance.</title>
        <authorList>
            <person name="Chen X."/>
        </authorList>
    </citation>
    <scope>NUCLEOTIDE SEQUENCE [LARGE SCALE GENOMIC DNA]</scope>
    <source>
        <strain evidence="2">cv. Shandingzi</strain>
        <tissue evidence="1">Leaves</tissue>
    </source>
</reference>
<proteinExistence type="predicted"/>
<sequence length="119" mass="13695">MPLKLSLRWSPHPLTGIPGLASDRTLISMLCAAPIISLIVGQSTSHEMWECLSLQFSQQSLAESTHYCFQLVTDLQPRHHYDISRLSELIELQSFIFSERIFYSIIPRTRLQGEHLRTK</sequence>
<dbReference type="EMBL" id="VIEB01010622">
    <property type="protein sequence ID" value="TQD68721.1"/>
    <property type="molecule type" value="Genomic_DNA"/>
</dbReference>
<protein>
    <submittedName>
        <fullName evidence="1">Uncharacterized protein</fullName>
    </submittedName>
</protein>
<dbReference type="AlphaFoldDB" id="A0A540K398"/>